<dbReference type="InterPro" id="IPR000914">
    <property type="entry name" value="SBP_5_dom"/>
</dbReference>
<sequence>VVAEQPAVVAALGAGGGISQAVHHDNMSDPLTWQSGDDQRIVPTSATTGWEQVGPSKWRFFLREGVKFHNGEPWNAQAALPSLAILASSENDNPSYGYTGGFTAEAFDEFTLDINCTTPCPIFPNTAFFANFTAPDFLASTTEEERATQNVSFGPYKLVEWDSGVSITQEAYEDYVPAGDHFEFQKPAIRDVKWFFRGEPQVMAAMVKTGEADIAWDVSVDAIDTLDANQIKSGGSAEVFTLDVLSMLHPETSKLKVRQAMAHAINCQEMIDALYGGNSVCRGNIIWPGVIGATESNTAPYSFDPGLSRQLLEEANYDNDTVLRLFSRGTRIPKQVEVLEAVQGYLADVGVNVDVNIVDVQGFLDRRNCRAGQAVADLLSDRGSTHDAADATLEEMQAALAAANERGSTSCPTAELIENEPSNETLDFGRQITYYLNCSKAQSPFCDPSPGGIQEQLAPALSASGDERKQLLEELADFVHEQALWLTPFDLPVIYAVDPKLNWEPRFDRRVRINSMTFSP</sequence>
<evidence type="ECO:0000256" key="3">
    <source>
        <dbReference type="ARBA" id="ARBA00022729"/>
    </source>
</evidence>
<dbReference type="GO" id="GO:0043190">
    <property type="term" value="C:ATP-binding cassette (ABC) transporter complex"/>
    <property type="evidence" value="ECO:0007669"/>
    <property type="project" value="InterPro"/>
</dbReference>
<dbReference type="SUPFAM" id="SSF53850">
    <property type="entry name" value="Periplasmic binding protein-like II"/>
    <property type="match status" value="1"/>
</dbReference>
<dbReference type="GO" id="GO:0015833">
    <property type="term" value="P:peptide transport"/>
    <property type="evidence" value="ECO:0007669"/>
    <property type="project" value="TreeGrafter"/>
</dbReference>
<reference evidence="5" key="1">
    <citation type="submission" date="2018-05" db="EMBL/GenBank/DDBJ databases">
        <authorList>
            <person name="Lanie J.A."/>
            <person name="Ng W.-L."/>
            <person name="Kazmierczak K.M."/>
            <person name="Andrzejewski T.M."/>
            <person name="Davidsen T.M."/>
            <person name="Wayne K.J."/>
            <person name="Tettelin H."/>
            <person name="Glass J.I."/>
            <person name="Rusch D."/>
            <person name="Podicherti R."/>
            <person name="Tsui H.-C.T."/>
            <person name="Winkler M.E."/>
        </authorList>
    </citation>
    <scope>NUCLEOTIDE SEQUENCE</scope>
</reference>
<dbReference type="InterPro" id="IPR039424">
    <property type="entry name" value="SBP_5"/>
</dbReference>
<dbReference type="Gene3D" id="3.90.76.10">
    <property type="entry name" value="Dipeptide-binding Protein, Domain 1"/>
    <property type="match status" value="1"/>
</dbReference>
<evidence type="ECO:0000313" key="5">
    <source>
        <dbReference type="EMBL" id="SUZ88389.1"/>
    </source>
</evidence>
<evidence type="ECO:0000259" key="4">
    <source>
        <dbReference type="Pfam" id="PF00496"/>
    </source>
</evidence>
<accession>A0A381RC08</accession>
<dbReference type="Pfam" id="PF00496">
    <property type="entry name" value="SBP_bac_5"/>
    <property type="match status" value="1"/>
</dbReference>
<dbReference type="EMBL" id="UINC01001768">
    <property type="protein sequence ID" value="SUZ88389.1"/>
    <property type="molecule type" value="Genomic_DNA"/>
</dbReference>
<evidence type="ECO:0000256" key="1">
    <source>
        <dbReference type="ARBA" id="ARBA00005695"/>
    </source>
</evidence>
<dbReference type="PANTHER" id="PTHR30290:SF9">
    <property type="entry name" value="OLIGOPEPTIDE-BINDING PROTEIN APPA"/>
    <property type="match status" value="1"/>
</dbReference>
<organism evidence="5">
    <name type="scientific">marine metagenome</name>
    <dbReference type="NCBI Taxonomy" id="408172"/>
    <lineage>
        <taxon>unclassified sequences</taxon>
        <taxon>metagenomes</taxon>
        <taxon>ecological metagenomes</taxon>
    </lineage>
</organism>
<dbReference type="GO" id="GO:1904680">
    <property type="term" value="F:peptide transmembrane transporter activity"/>
    <property type="evidence" value="ECO:0007669"/>
    <property type="project" value="TreeGrafter"/>
</dbReference>
<evidence type="ECO:0000256" key="2">
    <source>
        <dbReference type="ARBA" id="ARBA00022448"/>
    </source>
</evidence>
<dbReference type="PANTHER" id="PTHR30290">
    <property type="entry name" value="PERIPLASMIC BINDING COMPONENT OF ABC TRANSPORTER"/>
    <property type="match status" value="1"/>
</dbReference>
<proteinExistence type="inferred from homology"/>
<protein>
    <recommendedName>
        <fullName evidence="4">Solute-binding protein family 5 domain-containing protein</fullName>
    </recommendedName>
</protein>
<feature type="non-terminal residue" evidence="5">
    <location>
        <position position="1"/>
    </location>
</feature>
<dbReference type="Gene3D" id="3.10.105.10">
    <property type="entry name" value="Dipeptide-binding Protein, Domain 3"/>
    <property type="match status" value="1"/>
</dbReference>
<keyword evidence="3" id="KW-0732">Signal</keyword>
<keyword evidence="2" id="KW-0813">Transport</keyword>
<feature type="domain" description="Solute-binding protein family 5" evidence="4">
    <location>
        <begin position="41"/>
        <end position="367"/>
    </location>
</feature>
<comment type="similarity">
    <text evidence="1">Belongs to the bacterial solute-binding protein 5 family.</text>
</comment>
<name>A0A381RC08_9ZZZZ</name>
<dbReference type="GO" id="GO:0042597">
    <property type="term" value="C:periplasmic space"/>
    <property type="evidence" value="ECO:0007669"/>
    <property type="project" value="UniProtKB-ARBA"/>
</dbReference>
<dbReference type="AlphaFoldDB" id="A0A381RC08"/>
<dbReference type="Gene3D" id="3.40.190.10">
    <property type="entry name" value="Periplasmic binding protein-like II"/>
    <property type="match status" value="1"/>
</dbReference>
<gene>
    <name evidence="5" type="ORF">METZ01_LOCUS41243</name>
</gene>